<name>A0A5J9UUT4_9POAL</name>
<accession>A0A5J9UUT4</accession>
<dbReference type="PANTHER" id="PTHR35361:SF1">
    <property type="entry name" value="OS08G0443700 PROTEIN"/>
    <property type="match status" value="1"/>
</dbReference>
<evidence type="ECO:0000256" key="1">
    <source>
        <dbReference type="SAM" id="MobiDB-lite"/>
    </source>
</evidence>
<proteinExistence type="predicted"/>
<comment type="caution">
    <text evidence="2">The sequence shown here is derived from an EMBL/GenBank/DDBJ whole genome shotgun (WGS) entry which is preliminary data.</text>
</comment>
<dbReference type="GO" id="GO:0016071">
    <property type="term" value="P:mRNA metabolic process"/>
    <property type="evidence" value="ECO:0007669"/>
    <property type="project" value="UniProtKB-ARBA"/>
</dbReference>
<sequence>MAIPVARVHLAMAHAALPGLLPTPPEWKMAPALLPTPPSAAVLPKQSPAPKPACRADAVERWDACKKNALKSTSKPGRADAAERWDARKIAPQASAASSCLSGKKSAMASSSSSSASSRSSSRTAKRDGSKRPVSRGSSSAERRDAHKKPRQPPHADAVDDDGENSSTGSNDMEVDDKPHPKLGLYAGPGFFSPPEPSMLPMPSILVRPRCIVA</sequence>
<keyword evidence="3" id="KW-1185">Reference proteome</keyword>
<gene>
    <name evidence="2" type="ORF">EJB05_29437</name>
</gene>
<dbReference type="EMBL" id="RWGY01000013">
    <property type="protein sequence ID" value="TVU26867.1"/>
    <property type="molecule type" value="Genomic_DNA"/>
</dbReference>
<dbReference type="InterPro" id="IPR028322">
    <property type="entry name" value="PNRC-like_rgn"/>
</dbReference>
<dbReference type="Pfam" id="PF15365">
    <property type="entry name" value="PNRC"/>
    <property type="match status" value="1"/>
</dbReference>
<feature type="compositionally biased region" description="Basic and acidic residues" evidence="1">
    <location>
        <begin position="77"/>
        <end position="89"/>
    </location>
</feature>
<dbReference type="Proteomes" id="UP000324897">
    <property type="component" value="Chromosome 2"/>
</dbReference>
<dbReference type="PANTHER" id="PTHR35361">
    <property type="entry name" value="OS08G0443700 PROTEIN"/>
    <property type="match status" value="1"/>
</dbReference>
<feature type="region of interest" description="Disordered" evidence="1">
    <location>
        <begin position="68"/>
        <end position="189"/>
    </location>
</feature>
<dbReference type="OrthoDB" id="675880at2759"/>
<evidence type="ECO:0000313" key="2">
    <source>
        <dbReference type="EMBL" id="TVU26867.1"/>
    </source>
</evidence>
<reference evidence="2 3" key="1">
    <citation type="journal article" date="2019" name="Sci. Rep.">
        <title>A high-quality genome of Eragrostis curvula grass provides insights into Poaceae evolution and supports new strategies to enhance forage quality.</title>
        <authorList>
            <person name="Carballo J."/>
            <person name="Santos B.A.C.M."/>
            <person name="Zappacosta D."/>
            <person name="Garbus I."/>
            <person name="Selva J.P."/>
            <person name="Gallo C.A."/>
            <person name="Diaz A."/>
            <person name="Albertini E."/>
            <person name="Caccamo M."/>
            <person name="Echenique V."/>
        </authorList>
    </citation>
    <scope>NUCLEOTIDE SEQUENCE [LARGE SCALE GENOMIC DNA]</scope>
    <source>
        <strain evidence="3">cv. Victoria</strain>
        <tissue evidence="2">Leaf</tissue>
    </source>
</reference>
<evidence type="ECO:0000313" key="3">
    <source>
        <dbReference type="Proteomes" id="UP000324897"/>
    </source>
</evidence>
<protein>
    <submittedName>
        <fullName evidence="2">Uncharacterized protein</fullName>
    </submittedName>
</protein>
<feature type="non-terminal residue" evidence="2">
    <location>
        <position position="1"/>
    </location>
</feature>
<dbReference type="AlphaFoldDB" id="A0A5J9UUT4"/>
<dbReference type="Gramene" id="TVU26867">
    <property type="protein sequence ID" value="TVU26867"/>
    <property type="gene ID" value="EJB05_29437"/>
</dbReference>
<organism evidence="2 3">
    <name type="scientific">Eragrostis curvula</name>
    <name type="common">weeping love grass</name>
    <dbReference type="NCBI Taxonomy" id="38414"/>
    <lineage>
        <taxon>Eukaryota</taxon>
        <taxon>Viridiplantae</taxon>
        <taxon>Streptophyta</taxon>
        <taxon>Embryophyta</taxon>
        <taxon>Tracheophyta</taxon>
        <taxon>Spermatophyta</taxon>
        <taxon>Magnoliopsida</taxon>
        <taxon>Liliopsida</taxon>
        <taxon>Poales</taxon>
        <taxon>Poaceae</taxon>
        <taxon>PACMAD clade</taxon>
        <taxon>Chloridoideae</taxon>
        <taxon>Eragrostideae</taxon>
        <taxon>Eragrostidinae</taxon>
        <taxon>Eragrostis</taxon>
    </lineage>
</organism>
<feature type="compositionally biased region" description="Low complexity" evidence="1">
    <location>
        <begin position="102"/>
        <end position="123"/>
    </location>
</feature>
<feature type="region of interest" description="Disordered" evidence="1">
    <location>
        <begin position="35"/>
        <end position="55"/>
    </location>
</feature>